<organism evidence="2 3">
    <name type="scientific">Klebsiella pneumoniae</name>
    <dbReference type="NCBI Taxonomy" id="573"/>
    <lineage>
        <taxon>Bacteria</taxon>
        <taxon>Pseudomonadati</taxon>
        <taxon>Pseudomonadota</taxon>
        <taxon>Gammaproteobacteria</taxon>
        <taxon>Enterobacterales</taxon>
        <taxon>Enterobacteriaceae</taxon>
        <taxon>Klebsiella/Raoultella group</taxon>
        <taxon>Klebsiella</taxon>
        <taxon>Klebsiella pneumoniae complex</taxon>
    </lineage>
</organism>
<gene>
    <name evidence="2" type="ORF">SAMEA4364603_05092</name>
</gene>
<evidence type="ECO:0000256" key="1">
    <source>
        <dbReference type="SAM" id="Phobius"/>
    </source>
</evidence>
<accession>A0A332LGP9</accession>
<evidence type="ECO:0000313" key="3">
    <source>
        <dbReference type="Proteomes" id="UP000252603"/>
    </source>
</evidence>
<feature type="transmembrane region" description="Helical" evidence="1">
    <location>
        <begin position="6"/>
        <end position="33"/>
    </location>
</feature>
<dbReference type="EMBL" id="UFEU01000025">
    <property type="protein sequence ID" value="SSK60392.1"/>
    <property type="molecule type" value="Genomic_DNA"/>
</dbReference>
<proteinExistence type="predicted"/>
<sequence>MIATIGTIIVWALIVVGGAIGILCAFIGLMFLINFPMH</sequence>
<name>A0A332LGP9_KLEPN</name>
<evidence type="ECO:0000313" key="2">
    <source>
        <dbReference type="EMBL" id="SSK60392.1"/>
    </source>
</evidence>
<keyword evidence="1" id="KW-0472">Membrane</keyword>
<dbReference type="Proteomes" id="UP000252603">
    <property type="component" value="Unassembled WGS sequence"/>
</dbReference>
<protein>
    <submittedName>
        <fullName evidence="2">Uncharacterized protein</fullName>
    </submittedName>
</protein>
<keyword evidence="1" id="KW-0812">Transmembrane</keyword>
<reference evidence="2 3" key="1">
    <citation type="submission" date="2018-07" db="EMBL/GenBank/DDBJ databases">
        <authorList>
            <consortium name="Pathogen Informatics"/>
        </authorList>
    </citation>
    <scope>NUCLEOTIDE SEQUENCE [LARGE SCALE GENOMIC DNA]</scope>
    <source>
        <strain evidence="2 3">4300STDY6470422</strain>
    </source>
</reference>
<keyword evidence="1" id="KW-1133">Transmembrane helix</keyword>
<dbReference type="AlphaFoldDB" id="A0A332LGP9"/>